<proteinExistence type="predicted"/>
<organism evidence="1 2">
    <name type="scientific">Parasedimentitalea maritima</name>
    <dbReference type="NCBI Taxonomy" id="2578117"/>
    <lineage>
        <taxon>Bacteria</taxon>
        <taxon>Pseudomonadati</taxon>
        <taxon>Pseudomonadota</taxon>
        <taxon>Alphaproteobacteria</taxon>
        <taxon>Rhodobacterales</taxon>
        <taxon>Paracoccaceae</taxon>
        <taxon>Parasedimentitalea</taxon>
    </lineage>
</organism>
<dbReference type="EMBL" id="WSFO01000002">
    <property type="protein sequence ID" value="KAE9631754.1"/>
    <property type="molecule type" value="Genomic_DNA"/>
</dbReference>
<name>A0A6A4RK19_9RHOB</name>
<dbReference type="SUPFAM" id="SSF47413">
    <property type="entry name" value="lambda repressor-like DNA-binding domains"/>
    <property type="match status" value="1"/>
</dbReference>
<evidence type="ECO:0000313" key="1">
    <source>
        <dbReference type="EMBL" id="KAE9631754.1"/>
    </source>
</evidence>
<reference evidence="1 2" key="1">
    <citation type="submission" date="2019-12" db="EMBL/GenBank/DDBJ databases">
        <authorList>
            <person name="Zhang Y.-J."/>
        </authorList>
    </citation>
    <scope>NUCLEOTIDE SEQUENCE [LARGE SCALE GENOMIC DNA]</scope>
    <source>
        <strain evidence="1 2">H18S-6</strain>
    </source>
</reference>
<dbReference type="InterPro" id="IPR010982">
    <property type="entry name" value="Lambda_DNA-bd_dom_sf"/>
</dbReference>
<dbReference type="AlphaFoldDB" id="A0A6A4RK19"/>
<dbReference type="CDD" id="cd00093">
    <property type="entry name" value="HTH_XRE"/>
    <property type="match status" value="1"/>
</dbReference>
<sequence>MPTIHEKIECIIADRGLTKRKAAEMAGIKYTTFHSAMTSQRKMDFETIDAISKALRVDIRFFSQTKSKVTLEPCSEIDDLNSKAIGLLDEAFQAGVRSHLYAGKEISLEAFLNWWFASSGRLEYADQLIPYIDLFNKPTSDDKRIQPLQTGPQSLASVCFDVQHPGQLIETLEGFDGDINARLLNAHREALEKGEPVISHPSLDVNLRDGKRFTRRYRRVLAPVTLADGTTLVANYSQDIRPQ</sequence>
<dbReference type="Gene3D" id="1.10.260.40">
    <property type="entry name" value="lambda repressor-like DNA-binding domains"/>
    <property type="match status" value="1"/>
</dbReference>
<dbReference type="Proteomes" id="UP000441586">
    <property type="component" value="Unassembled WGS sequence"/>
</dbReference>
<dbReference type="InterPro" id="IPR001387">
    <property type="entry name" value="Cro/C1-type_HTH"/>
</dbReference>
<gene>
    <name evidence="1" type="ORF">GP644_05470</name>
</gene>
<dbReference type="GO" id="GO:0003677">
    <property type="term" value="F:DNA binding"/>
    <property type="evidence" value="ECO:0007669"/>
    <property type="project" value="InterPro"/>
</dbReference>
<evidence type="ECO:0000313" key="2">
    <source>
        <dbReference type="Proteomes" id="UP000441586"/>
    </source>
</evidence>
<accession>A0A6A4RK19</accession>
<comment type="caution">
    <text evidence="1">The sequence shown here is derived from an EMBL/GenBank/DDBJ whole genome shotgun (WGS) entry which is preliminary data.</text>
</comment>
<dbReference type="RefSeq" id="WP_158977765.1">
    <property type="nucleotide sequence ID" value="NZ_WSFO01000002.1"/>
</dbReference>
<protein>
    <submittedName>
        <fullName evidence="1">XRE family transcriptional regulator</fullName>
    </submittedName>
</protein>